<dbReference type="PANTHER" id="PTHR36966:SF1">
    <property type="entry name" value="REP-ASSOCIATED TYROSINE TRANSPOSASE"/>
    <property type="match status" value="1"/>
</dbReference>
<proteinExistence type="predicted"/>
<accession>A0A831X1J9</accession>
<dbReference type="EMBL" id="DSIY01000197">
    <property type="protein sequence ID" value="HEG91421.1"/>
    <property type="molecule type" value="Genomic_DNA"/>
</dbReference>
<dbReference type="GO" id="GO:0043565">
    <property type="term" value="F:sequence-specific DNA binding"/>
    <property type="evidence" value="ECO:0007669"/>
    <property type="project" value="TreeGrafter"/>
</dbReference>
<organism evidence="2">
    <name type="scientific">Thermorudis peleae</name>
    <dbReference type="NCBI Taxonomy" id="1382356"/>
    <lineage>
        <taxon>Bacteria</taxon>
        <taxon>Pseudomonadati</taxon>
        <taxon>Thermomicrobiota</taxon>
        <taxon>Thermomicrobia</taxon>
        <taxon>Thermomicrobia incertae sedis</taxon>
        <taxon>Thermorudis</taxon>
    </lineage>
</organism>
<evidence type="ECO:0000313" key="2">
    <source>
        <dbReference type="EMBL" id="HEG91421.1"/>
    </source>
</evidence>
<dbReference type="InterPro" id="IPR052715">
    <property type="entry name" value="RAYT_transposase"/>
</dbReference>
<dbReference type="Gene3D" id="3.30.70.1290">
    <property type="entry name" value="Transposase IS200-like"/>
    <property type="match status" value="1"/>
</dbReference>
<comment type="caution">
    <text evidence="2">The sequence shown here is derived from an EMBL/GenBank/DDBJ whole genome shotgun (WGS) entry which is preliminary data.</text>
</comment>
<sequence>MIFDPERYHRRSIRLKGHDYTQAGAYFITICTHDRACLFGQVVDDAMEMSDYGRIVEEEWLRSSEVRLEIRLHADEFVVMPNHVHGIVWIVDTGRGDRLVAPTEFITQTRPGTAARANGPAPSSLGAFVAGFKAATTKRINQRRNTPGMRLWQRNYYEHISRNDQSLALIRQYIIENPMRWARDPENPQAVTLEPKERWFI</sequence>
<dbReference type="GO" id="GO:0006313">
    <property type="term" value="P:DNA transposition"/>
    <property type="evidence" value="ECO:0007669"/>
    <property type="project" value="InterPro"/>
</dbReference>
<dbReference type="InterPro" id="IPR036515">
    <property type="entry name" value="Transposase_17_sf"/>
</dbReference>
<name>A0A831X1J9_9BACT</name>
<feature type="domain" description="Transposase IS200-like" evidence="1">
    <location>
        <begin position="21"/>
        <end position="177"/>
    </location>
</feature>
<evidence type="ECO:0000259" key="1">
    <source>
        <dbReference type="SMART" id="SM01321"/>
    </source>
</evidence>
<dbReference type="PANTHER" id="PTHR36966">
    <property type="entry name" value="REP-ASSOCIATED TYROSINE TRANSPOSASE"/>
    <property type="match status" value="1"/>
</dbReference>
<gene>
    <name evidence="2" type="ORF">ENP34_08255</name>
</gene>
<dbReference type="InterPro" id="IPR002686">
    <property type="entry name" value="Transposase_17"/>
</dbReference>
<protein>
    <submittedName>
        <fullName evidence="2">Transposase</fullName>
    </submittedName>
</protein>
<dbReference type="SMART" id="SM01321">
    <property type="entry name" value="Y1_Tnp"/>
    <property type="match status" value="1"/>
</dbReference>
<dbReference type="GO" id="GO:0004803">
    <property type="term" value="F:transposase activity"/>
    <property type="evidence" value="ECO:0007669"/>
    <property type="project" value="InterPro"/>
</dbReference>
<dbReference type="SUPFAM" id="SSF143422">
    <property type="entry name" value="Transposase IS200-like"/>
    <property type="match status" value="1"/>
</dbReference>
<dbReference type="AlphaFoldDB" id="A0A831X1J9"/>
<reference evidence="2" key="1">
    <citation type="journal article" date="2020" name="mSystems">
        <title>Genome- and Community-Level Interaction Insights into Carbon Utilization and Element Cycling Functions of Hydrothermarchaeota in Hydrothermal Sediment.</title>
        <authorList>
            <person name="Zhou Z."/>
            <person name="Liu Y."/>
            <person name="Xu W."/>
            <person name="Pan J."/>
            <person name="Luo Z.H."/>
            <person name="Li M."/>
        </authorList>
    </citation>
    <scope>NUCLEOTIDE SEQUENCE [LARGE SCALE GENOMIC DNA]</scope>
    <source>
        <strain evidence="2">SpSt-210</strain>
    </source>
</reference>